<dbReference type="STRING" id="1513896.SAMN05660841_02559"/>
<dbReference type="AlphaFoldDB" id="A0A1T5EGM6"/>
<evidence type="ECO:0000313" key="2">
    <source>
        <dbReference type="EMBL" id="SKB82915.1"/>
    </source>
</evidence>
<feature type="domain" description="Contractile injection system tube protein N-terminal" evidence="1">
    <location>
        <begin position="13"/>
        <end position="147"/>
    </location>
</feature>
<dbReference type="InterPro" id="IPR045361">
    <property type="entry name" value="CIS_tube_prot_N"/>
</dbReference>
<dbReference type="Pfam" id="PF19266">
    <property type="entry name" value="CIS_tube"/>
    <property type="match status" value="1"/>
</dbReference>
<sequence>MSDKIKIDGSSSGGSLFSTQINPSSVRISKKVSYENITSFGSDQYFSKYKHHEPSQMSFEIYMDDTGVIPQTDGLTIVQRIEKLESAVYLLQQDKKEPGLVKIIWGPTIFHGRAESIDYDYTMFNSDGSPLRVKITLSFVGSFEKSTVQASANNKASVVTFSAGDSLADYCDKTYGDPSYCVDVALANGLSSIRNVDPGTVLIFHELVR</sequence>
<dbReference type="EMBL" id="FUZF01000011">
    <property type="protein sequence ID" value="SKB82915.1"/>
    <property type="molecule type" value="Genomic_DNA"/>
</dbReference>
<keyword evidence="3" id="KW-1185">Reference proteome</keyword>
<dbReference type="OrthoDB" id="9815939at2"/>
<proteinExistence type="predicted"/>
<evidence type="ECO:0000313" key="3">
    <source>
        <dbReference type="Proteomes" id="UP000190150"/>
    </source>
</evidence>
<dbReference type="Proteomes" id="UP000190150">
    <property type="component" value="Unassembled WGS sequence"/>
</dbReference>
<organism evidence="2 3">
    <name type="scientific">Sphingobacterium nematocida</name>
    <dbReference type="NCBI Taxonomy" id="1513896"/>
    <lineage>
        <taxon>Bacteria</taxon>
        <taxon>Pseudomonadati</taxon>
        <taxon>Bacteroidota</taxon>
        <taxon>Sphingobacteriia</taxon>
        <taxon>Sphingobacteriales</taxon>
        <taxon>Sphingobacteriaceae</taxon>
        <taxon>Sphingobacterium</taxon>
    </lineage>
</organism>
<name>A0A1T5EGM6_9SPHI</name>
<evidence type="ECO:0000259" key="1">
    <source>
        <dbReference type="Pfam" id="PF19266"/>
    </source>
</evidence>
<reference evidence="3" key="1">
    <citation type="submission" date="2017-02" db="EMBL/GenBank/DDBJ databases">
        <authorList>
            <person name="Varghese N."/>
            <person name="Submissions S."/>
        </authorList>
    </citation>
    <scope>NUCLEOTIDE SEQUENCE [LARGE SCALE GENOMIC DNA]</scope>
    <source>
        <strain evidence="3">DSM 24091</strain>
    </source>
</reference>
<gene>
    <name evidence="2" type="ORF">SAMN05660841_02559</name>
</gene>
<dbReference type="RefSeq" id="WP_079643469.1">
    <property type="nucleotide sequence ID" value="NZ_FUZF01000011.1"/>
</dbReference>
<protein>
    <recommendedName>
        <fullName evidence="1">Contractile injection system tube protein N-terminal domain-containing protein</fullName>
    </recommendedName>
</protein>
<accession>A0A1T5EGM6</accession>